<dbReference type="InterPro" id="IPR025662">
    <property type="entry name" value="Sigma_54_int_dom_ATP-bd_1"/>
</dbReference>
<keyword evidence="7" id="KW-1185">Reference proteome</keyword>
<dbReference type="InterPro" id="IPR009057">
    <property type="entry name" value="Homeodomain-like_sf"/>
</dbReference>
<dbReference type="PROSITE" id="PS50045">
    <property type="entry name" value="SIGMA54_INTERACT_4"/>
    <property type="match status" value="1"/>
</dbReference>
<dbReference type="SUPFAM" id="SSF46689">
    <property type="entry name" value="Homeodomain-like"/>
    <property type="match status" value="1"/>
</dbReference>
<keyword evidence="4" id="KW-0804">Transcription</keyword>
<dbReference type="InterPro" id="IPR003593">
    <property type="entry name" value="AAA+_ATPase"/>
</dbReference>
<dbReference type="Pfam" id="PF02954">
    <property type="entry name" value="HTH_8"/>
    <property type="match status" value="1"/>
</dbReference>
<evidence type="ECO:0000313" key="6">
    <source>
        <dbReference type="EMBL" id="MEA9354688.1"/>
    </source>
</evidence>
<dbReference type="InterPro" id="IPR002078">
    <property type="entry name" value="Sigma_54_int"/>
</dbReference>
<feature type="domain" description="Sigma-54 factor interaction" evidence="5">
    <location>
        <begin position="1"/>
        <end position="221"/>
    </location>
</feature>
<evidence type="ECO:0000256" key="4">
    <source>
        <dbReference type="ARBA" id="ARBA00023163"/>
    </source>
</evidence>
<evidence type="ECO:0000256" key="3">
    <source>
        <dbReference type="ARBA" id="ARBA00023015"/>
    </source>
</evidence>
<dbReference type="InterPro" id="IPR058031">
    <property type="entry name" value="AAA_lid_NorR"/>
</dbReference>
<keyword evidence="3" id="KW-0805">Transcription regulation</keyword>
<sequence length="319" mass="36495">MNQRLLQKFINLSAPLLITGETGTGKSFLAKKVFESSRIYKEKFITAHLASLKEDLLESELYGFKRGAFTGAIDAKNGYLRDVGNGTLFLDEIGELSLDAQKKLLYLLEEKKFTPLGSTQSQDFCGRIIMATNKNLKSLVDQGLFREDLYYRVAVFKLELPPLRENSELLSQSIQDLLTKLKTTYQRPHLYFSEEAQNFLLKNPWKGNFRELKNTLEYAVVMSEERQIKLSDFPQNAPTAEILPKAQEKDFIEGFPMDFNQSLELFERMYLKAILEKNGGRVNDTARRLGMSKTTLIQKAKKYQINTLKMRSDASILAA</sequence>
<accession>A0ABU5VNS7</accession>
<evidence type="ECO:0000313" key="7">
    <source>
        <dbReference type="Proteomes" id="UP001302274"/>
    </source>
</evidence>
<dbReference type="PANTHER" id="PTHR32071">
    <property type="entry name" value="TRANSCRIPTIONAL REGULATORY PROTEIN"/>
    <property type="match status" value="1"/>
</dbReference>
<evidence type="ECO:0000256" key="2">
    <source>
        <dbReference type="ARBA" id="ARBA00022840"/>
    </source>
</evidence>
<dbReference type="Pfam" id="PF00158">
    <property type="entry name" value="Sigma54_activat"/>
    <property type="match status" value="1"/>
</dbReference>
<protein>
    <submittedName>
        <fullName evidence="6">Sigma 54-interacting transcriptional regulator</fullName>
    </submittedName>
</protein>
<dbReference type="CDD" id="cd00009">
    <property type="entry name" value="AAA"/>
    <property type="match status" value="1"/>
</dbReference>
<dbReference type="Proteomes" id="UP001302274">
    <property type="component" value="Unassembled WGS sequence"/>
</dbReference>
<dbReference type="InterPro" id="IPR027417">
    <property type="entry name" value="P-loop_NTPase"/>
</dbReference>
<dbReference type="Pfam" id="PF25601">
    <property type="entry name" value="AAA_lid_14"/>
    <property type="match status" value="1"/>
</dbReference>
<dbReference type="PRINTS" id="PR01590">
    <property type="entry name" value="HTHFIS"/>
</dbReference>
<dbReference type="RefSeq" id="WP_323574158.1">
    <property type="nucleotide sequence ID" value="NZ_JAYGJQ010000001.1"/>
</dbReference>
<dbReference type="SMART" id="SM00382">
    <property type="entry name" value="AAA"/>
    <property type="match status" value="1"/>
</dbReference>
<dbReference type="Gene3D" id="1.10.10.60">
    <property type="entry name" value="Homeodomain-like"/>
    <property type="match status" value="1"/>
</dbReference>
<proteinExistence type="predicted"/>
<dbReference type="Gene3D" id="3.40.50.300">
    <property type="entry name" value="P-loop containing nucleotide triphosphate hydrolases"/>
    <property type="match status" value="1"/>
</dbReference>
<dbReference type="EMBL" id="JAYGJQ010000001">
    <property type="protein sequence ID" value="MEA9354688.1"/>
    <property type="molecule type" value="Genomic_DNA"/>
</dbReference>
<gene>
    <name evidence="6" type="ORF">SHI21_00630</name>
</gene>
<dbReference type="PANTHER" id="PTHR32071:SF14">
    <property type="entry name" value="TRANSCRIPTIONAL REGULATORY PROTEIN RTCR"/>
    <property type="match status" value="1"/>
</dbReference>
<dbReference type="Gene3D" id="1.10.8.60">
    <property type="match status" value="1"/>
</dbReference>
<reference evidence="6 7" key="1">
    <citation type="submission" date="2023-11" db="EMBL/GenBank/DDBJ databases">
        <title>A Novel Polar Bacteriovorax (B. antarcticus) Isolated from the Biocrust in Antarctica.</title>
        <authorList>
            <person name="Mun W."/>
            <person name="Choi S.Y."/>
            <person name="Mitchell R.J."/>
        </authorList>
    </citation>
    <scope>NUCLEOTIDE SEQUENCE [LARGE SCALE GENOMIC DNA]</scope>
    <source>
        <strain evidence="6 7">PP10</strain>
    </source>
</reference>
<name>A0ABU5VNS7_9BACT</name>
<comment type="caution">
    <text evidence="6">The sequence shown here is derived from an EMBL/GenBank/DDBJ whole genome shotgun (WGS) entry which is preliminary data.</text>
</comment>
<evidence type="ECO:0000259" key="5">
    <source>
        <dbReference type="PROSITE" id="PS50045"/>
    </source>
</evidence>
<dbReference type="InterPro" id="IPR002197">
    <property type="entry name" value="HTH_Fis"/>
</dbReference>
<evidence type="ECO:0000256" key="1">
    <source>
        <dbReference type="ARBA" id="ARBA00022741"/>
    </source>
</evidence>
<dbReference type="PROSITE" id="PS00675">
    <property type="entry name" value="SIGMA54_INTERACT_1"/>
    <property type="match status" value="1"/>
</dbReference>
<dbReference type="SUPFAM" id="SSF52540">
    <property type="entry name" value="P-loop containing nucleoside triphosphate hydrolases"/>
    <property type="match status" value="1"/>
</dbReference>
<keyword evidence="2" id="KW-0067">ATP-binding</keyword>
<keyword evidence="1" id="KW-0547">Nucleotide-binding</keyword>
<organism evidence="6 7">
    <name type="scientific">Bacteriovorax antarcticus</name>
    <dbReference type="NCBI Taxonomy" id="3088717"/>
    <lineage>
        <taxon>Bacteria</taxon>
        <taxon>Pseudomonadati</taxon>
        <taxon>Bdellovibrionota</taxon>
        <taxon>Bacteriovoracia</taxon>
        <taxon>Bacteriovoracales</taxon>
        <taxon>Bacteriovoracaceae</taxon>
        <taxon>Bacteriovorax</taxon>
    </lineage>
</organism>